<feature type="region of interest" description="Disordered" evidence="1">
    <location>
        <begin position="128"/>
        <end position="199"/>
    </location>
</feature>
<feature type="compositionally biased region" description="Low complexity" evidence="1">
    <location>
        <begin position="155"/>
        <end position="168"/>
    </location>
</feature>
<evidence type="ECO:0000313" key="3">
    <source>
        <dbReference type="Ensembl" id="ENSACCP00020015544.1"/>
    </source>
</evidence>
<dbReference type="PANTHER" id="PTHR47399:SF1">
    <property type="entry name" value="TRANSMEMBRANE PROTEIN 121B"/>
    <property type="match status" value="1"/>
</dbReference>
<dbReference type="Ensembl" id="ENSACCT00020016212.1">
    <property type="protein sequence ID" value="ENSACCP00020015544.1"/>
    <property type="gene ID" value="ENSACCG00020010673.1"/>
</dbReference>
<accession>A0A663EUD1</accession>
<reference evidence="3" key="2">
    <citation type="submission" date="2025-09" db="UniProtKB">
        <authorList>
            <consortium name="Ensembl"/>
        </authorList>
    </citation>
    <scope>IDENTIFICATION</scope>
</reference>
<keyword evidence="2" id="KW-1133">Transmembrane helix</keyword>
<organism evidence="3 4">
    <name type="scientific">Aquila chrysaetos chrysaetos</name>
    <dbReference type="NCBI Taxonomy" id="223781"/>
    <lineage>
        <taxon>Eukaryota</taxon>
        <taxon>Metazoa</taxon>
        <taxon>Chordata</taxon>
        <taxon>Craniata</taxon>
        <taxon>Vertebrata</taxon>
        <taxon>Euteleostomi</taxon>
        <taxon>Archelosauria</taxon>
        <taxon>Archosauria</taxon>
        <taxon>Dinosauria</taxon>
        <taxon>Saurischia</taxon>
        <taxon>Theropoda</taxon>
        <taxon>Coelurosauria</taxon>
        <taxon>Aves</taxon>
        <taxon>Neognathae</taxon>
        <taxon>Neoaves</taxon>
        <taxon>Telluraves</taxon>
        <taxon>Accipitrimorphae</taxon>
        <taxon>Accipitriformes</taxon>
        <taxon>Accipitridae</taxon>
        <taxon>Accipitrinae</taxon>
        <taxon>Aquila</taxon>
    </lineage>
</organism>
<dbReference type="AlphaFoldDB" id="A0A663EUD1"/>
<dbReference type="InParanoid" id="A0A663EUD1"/>
<feature type="compositionally biased region" description="Low complexity" evidence="1">
    <location>
        <begin position="403"/>
        <end position="425"/>
    </location>
</feature>
<evidence type="ECO:0000256" key="1">
    <source>
        <dbReference type="SAM" id="MobiDB-lite"/>
    </source>
</evidence>
<keyword evidence="2" id="KW-0472">Membrane</keyword>
<dbReference type="GeneTree" id="ENSGT00970000197831"/>
<evidence type="ECO:0000313" key="4">
    <source>
        <dbReference type="Proteomes" id="UP000472275"/>
    </source>
</evidence>
<keyword evidence="4" id="KW-1185">Reference proteome</keyword>
<feature type="compositionally biased region" description="Low complexity" evidence="1">
    <location>
        <begin position="177"/>
        <end position="188"/>
    </location>
</feature>
<evidence type="ECO:0000256" key="2">
    <source>
        <dbReference type="SAM" id="Phobius"/>
    </source>
</evidence>
<feature type="compositionally biased region" description="Pro residues" evidence="1">
    <location>
        <begin position="75"/>
        <end position="85"/>
    </location>
</feature>
<dbReference type="Proteomes" id="UP000472275">
    <property type="component" value="Chromosome 17"/>
</dbReference>
<feature type="compositionally biased region" description="Low complexity" evidence="1">
    <location>
        <begin position="283"/>
        <end position="299"/>
    </location>
</feature>
<protein>
    <submittedName>
        <fullName evidence="3">Uncharacterized protein</fullName>
    </submittedName>
</protein>
<dbReference type="PANTHER" id="PTHR47399">
    <property type="entry name" value="TRANSMEMBRANE PROTEIN 121B"/>
    <property type="match status" value="1"/>
</dbReference>
<feature type="compositionally biased region" description="Basic residues" evidence="1">
    <location>
        <begin position="189"/>
        <end position="199"/>
    </location>
</feature>
<feature type="compositionally biased region" description="Basic residues" evidence="1">
    <location>
        <begin position="314"/>
        <end position="347"/>
    </location>
</feature>
<name>A0A663EUD1_AQUCH</name>
<feature type="transmembrane region" description="Helical" evidence="2">
    <location>
        <begin position="19"/>
        <end position="38"/>
    </location>
</feature>
<feature type="transmembrane region" description="Helical" evidence="2">
    <location>
        <begin position="44"/>
        <end position="63"/>
    </location>
</feature>
<sequence>GALLGPGGAAGGRRWGFQALSLVLLLGQGALLDLYLIAVTDLYWCSWIATDLVLAAGWGIFFCRNSRARRRERPPPPPGPPPPHPLLLHGPPRRPRGRRPRARGPPPRRRLRLRAPRLAHLLHRLHAQGGADPGHLHPGADRAAPAAGHHRLPRHPGALRPAALLPAAGHRHRGRRAAAPAAAAAAAAPRRRRLPRHLPRPARQLLPAGAGAAARAAGAAARPAALPPHRRLLPLPGLAGAVALRAQRRPPPRRRPPRPPPPAARRAAGRPAPGAPLPPAPALPAAALPLHAQEPLLPGLPRPGGAGDLLPPPPRRRPAARQVRPRRRRPRRRRPAGPRALRRRRGPPRVPAAVAEQGKGTRAPPSDSRSPPPFPADKSGGGSSAQTRLPAGAHGRRSAPENAPALRAEASSSAPASPRSLEGPALPLPLPARTSCCFVTIKV</sequence>
<proteinExistence type="predicted"/>
<feature type="region of interest" description="Disordered" evidence="1">
    <location>
        <begin position="69"/>
        <end position="113"/>
    </location>
</feature>
<feature type="compositionally biased region" description="Pro residues" evidence="1">
    <location>
        <begin position="273"/>
        <end position="282"/>
    </location>
</feature>
<feature type="compositionally biased region" description="Basic residues" evidence="1">
    <location>
        <begin position="91"/>
        <end position="113"/>
    </location>
</feature>
<reference evidence="3" key="1">
    <citation type="submission" date="2025-08" db="UniProtKB">
        <authorList>
            <consortium name="Ensembl"/>
        </authorList>
    </citation>
    <scope>IDENTIFICATION</scope>
</reference>
<feature type="compositionally biased region" description="Basic residues" evidence="1">
    <location>
        <begin position="246"/>
        <end position="257"/>
    </location>
</feature>
<dbReference type="InterPro" id="IPR026624">
    <property type="entry name" value="CECR6"/>
</dbReference>
<keyword evidence="2" id="KW-0812">Transmembrane</keyword>
<feature type="region of interest" description="Disordered" evidence="1">
    <location>
        <begin position="244"/>
        <end position="429"/>
    </location>
</feature>